<evidence type="ECO:0000256" key="1">
    <source>
        <dbReference type="SAM" id="Coils"/>
    </source>
</evidence>
<sequence>MTDLSQPWCMIPTKTDCTTQVPTVVDKQDSKPMTALTNIAVEEETLRDETYYWDTVKLLVEGCIFKVPRYHFVVGSTYFAEKLGSTELGDNESNAAPVSLEGATASQFRIFLKLLFPIHTASTTLSFTKDEWLVILELSTLWHFHEFRKLAKDHLEPQLDDPIEQIVLGRAAYVPKWVSNGYETLVARLDCINEEESEKIGHLTTVRLYILRHECSLDSVTSRFSEEIHELEQIESDHRTSEERLLAAEEARMVQELALKEEERRVQELKVLEEVEAARLAAEEEKRRIAQELKESEKAEQARVAVEEARIVRRKLELEEEERRIAKGLKELEEEEEAARIARKELELRNEELRIARELEELEELEEAERAREEAERAQLRAEEKEIEWARLTREEEAECLPPLTATQKKAKKAVSRLQRAQFARS</sequence>
<keyword evidence="1" id="KW-0175">Coiled coil</keyword>
<dbReference type="Gene3D" id="3.30.710.10">
    <property type="entry name" value="Potassium Channel Kv1.1, Chain A"/>
    <property type="match status" value="1"/>
</dbReference>
<name>A0A9W8JB92_9AGAR</name>
<evidence type="ECO:0000313" key="3">
    <source>
        <dbReference type="EMBL" id="KAJ2931487.1"/>
    </source>
</evidence>
<dbReference type="InterPro" id="IPR000210">
    <property type="entry name" value="BTB/POZ_dom"/>
</dbReference>
<reference evidence="3" key="1">
    <citation type="submission" date="2022-06" db="EMBL/GenBank/DDBJ databases">
        <title>Genome Sequence of Candolleomyces eurysporus.</title>
        <authorList>
            <person name="Buettner E."/>
        </authorList>
    </citation>
    <scope>NUCLEOTIDE SEQUENCE</scope>
    <source>
        <strain evidence="3">VTCC 930004</strain>
    </source>
</reference>
<accession>A0A9W8JB92</accession>
<feature type="domain" description="BTB" evidence="2">
    <location>
        <begin position="47"/>
        <end position="156"/>
    </location>
</feature>
<dbReference type="AlphaFoldDB" id="A0A9W8JB92"/>
<feature type="non-terminal residue" evidence="3">
    <location>
        <position position="426"/>
    </location>
</feature>
<dbReference type="Pfam" id="PF00651">
    <property type="entry name" value="BTB"/>
    <property type="match status" value="1"/>
</dbReference>
<keyword evidence="4" id="KW-1185">Reference proteome</keyword>
<protein>
    <recommendedName>
        <fullName evidence="2">BTB domain-containing protein</fullName>
    </recommendedName>
</protein>
<gene>
    <name evidence="3" type="ORF">H1R20_g5548</name>
</gene>
<comment type="caution">
    <text evidence="3">The sequence shown here is derived from an EMBL/GenBank/DDBJ whole genome shotgun (WGS) entry which is preliminary data.</text>
</comment>
<dbReference type="EMBL" id="JANBPK010000807">
    <property type="protein sequence ID" value="KAJ2931487.1"/>
    <property type="molecule type" value="Genomic_DNA"/>
</dbReference>
<proteinExistence type="predicted"/>
<evidence type="ECO:0000313" key="4">
    <source>
        <dbReference type="Proteomes" id="UP001140091"/>
    </source>
</evidence>
<feature type="coiled-coil region" evidence="1">
    <location>
        <begin position="231"/>
        <end position="395"/>
    </location>
</feature>
<evidence type="ECO:0000259" key="2">
    <source>
        <dbReference type="Pfam" id="PF00651"/>
    </source>
</evidence>
<dbReference type="InterPro" id="IPR011333">
    <property type="entry name" value="SKP1/BTB/POZ_sf"/>
</dbReference>
<dbReference type="Proteomes" id="UP001140091">
    <property type="component" value="Unassembled WGS sequence"/>
</dbReference>
<organism evidence="3 4">
    <name type="scientific">Candolleomyces eurysporus</name>
    <dbReference type="NCBI Taxonomy" id="2828524"/>
    <lineage>
        <taxon>Eukaryota</taxon>
        <taxon>Fungi</taxon>
        <taxon>Dikarya</taxon>
        <taxon>Basidiomycota</taxon>
        <taxon>Agaricomycotina</taxon>
        <taxon>Agaricomycetes</taxon>
        <taxon>Agaricomycetidae</taxon>
        <taxon>Agaricales</taxon>
        <taxon>Agaricineae</taxon>
        <taxon>Psathyrellaceae</taxon>
        <taxon>Candolleomyces</taxon>
    </lineage>
</organism>
<dbReference type="OrthoDB" id="3193844at2759"/>